<dbReference type="AlphaFoldDB" id="A0A1J1IH23"/>
<dbReference type="STRING" id="568069.A0A1J1IH23"/>
<proteinExistence type="inferred from homology"/>
<reference evidence="13 14" key="1">
    <citation type="submission" date="2015-04" db="EMBL/GenBank/DDBJ databases">
        <authorList>
            <person name="Syromyatnikov M.Y."/>
            <person name="Popov V.N."/>
        </authorList>
    </citation>
    <scope>NUCLEOTIDE SEQUENCE [LARGE SCALE GENOMIC DNA]</scope>
</reference>
<dbReference type="PANTHER" id="PTHR12876:SF35">
    <property type="entry name" value="LD08718P-RELATED"/>
    <property type="match status" value="1"/>
</dbReference>
<evidence type="ECO:0000256" key="11">
    <source>
        <dbReference type="SAM" id="MobiDB-lite"/>
    </source>
</evidence>
<dbReference type="PANTHER" id="PTHR12876">
    <property type="entry name" value="N4BP1-RELATED"/>
    <property type="match status" value="1"/>
</dbReference>
<feature type="region of interest" description="Disordered" evidence="11">
    <location>
        <begin position="394"/>
        <end position="436"/>
    </location>
</feature>
<dbReference type="InterPro" id="IPR000571">
    <property type="entry name" value="Znf_CCCH"/>
</dbReference>
<dbReference type="GO" id="GO:0036464">
    <property type="term" value="C:cytoplasmic ribonucleoprotein granule"/>
    <property type="evidence" value="ECO:0007669"/>
    <property type="project" value="TreeGrafter"/>
</dbReference>
<keyword evidence="4 10" id="KW-0479">Metal-binding</keyword>
<dbReference type="Pfam" id="PF11977">
    <property type="entry name" value="RNase_Zc3h12a"/>
    <property type="match status" value="1"/>
</dbReference>
<dbReference type="Pfam" id="PF18561">
    <property type="entry name" value="Regnase_1_C"/>
    <property type="match status" value="1"/>
</dbReference>
<evidence type="ECO:0000256" key="6">
    <source>
        <dbReference type="ARBA" id="ARBA00022771"/>
    </source>
</evidence>
<organism evidence="13 14">
    <name type="scientific">Clunio marinus</name>
    <dbReference type="NCBI Taxonomy" id="568069"/>
    <lineage>
        <taxon>Eukaryota</taxon>
        <taxon>Metazoa</taxon>
        <taxon>Ecdysozoa</taxon>
        <taxon>Arthropoda</taxon>
        <taxon>Hexapoda</taxon>
        <taxon>Insecta</taxon>
        <taxon>Pterygota</taxon>
        <taxon>Neoptera</taxon>
        <taxon>Endopterygota</taxon>
        <taxon>Diptera</taxon>
        <taxon>Nematocera</taxon>
        <taxon>Chironomoidea</taxon>
        <taxon>Chironomidae</taxon>
        <taxon>Clunio</taxon>
    </lineage>
</organism>
<evidence type="ECO:0000256" key="3">
    <source>
        <dbReference type="ARBA" id="ARBA00022722"/>
    </source>
</evidence>
<dbReference type="EMBL" id="CVRI01000048">
    <property type="protein sequence ID" value="CRK98844.1"/>
    <property type="molecule type" value="Genomic_DNA"/>
</dbReference>
<keyword evidence="3" id="KW-0540">Nuclease</keyword>
<protein>
    <submittedName>
        <fullName evidence="13">CLUMA_CG012151, isoform A</fullName>
    </submittedName>
</protein>
<keyword evidence="6 10" id="KW-0863">Zinc-finger</keyword>
<evidence type="ECO:0000259" key="12">
    <source>
        <dbReference type="PROSITE" id="PS50103"/>
    </source>
</evidence>
<feature type="compositionally biased region" description="Polar residues" evidence="11">
    <location>
        <begin position="1"/>
        <end position="14"/>
    </location>
</feature>
<evidence type="ECO:0000256" key="9">
    <source>
        <dbReference type="ARBA" id="ARBA00022842"/>
    </source>
</evidence>
<keyword evidence="9" id="KW-0460">Magnesium</keyword>
<dbReference type="GO" id="GO:0004521">
    <property type="term" value="F:RNA endonuclease activity"/>
    <property type="evidence" value="ECO:0007669"/>
    <property type="project" value="TreeGrafter"/>
</dbReference>
<feature type="domain" description="C3H1-type" evidence="12">
    <location>
        <begin position="296"/>
        <end position="323"/>
    </location>
</feature>
<keyword evidence="14" id="KW-1185">Reference proteome</keyword>
<dbReference type="InterPro" id="IPR040546">
    <property type="entry name" value="Rege-1_UBA-like"/>
</dbReference>
<dbReference type="GO" id="GO:0016787">
    <property type="term" value="F:hydrolase activity"/>
    <property type="evidence" value="ECO:0007669"/>
    <property type="project" value="UniProtKB-KW"/>
</dbReference>
<dbReference type="GO" id="GO:0005634">
    <property type="term" value="C:nucleus"/>
    <property type="evidence" value="ECO:0007669"/>
    <property type="project" value="TreeGrafter"/>
</dbReference>
<name>A0A1J1IH23_9DIPT</name>
<keyword evidence="5" id="KW-0255">Endonuclease</keyword>
<dbReference type="Pfam" id="PF18039">
    <property type="entry name" value="UBA_6"/>
    <property type="match status" value="1"/>
</dbReference>
<evidence type="ECO:0000313" key="13">
    <source>
        <dbReference type="EMBL" id="CRK98844.1"/>
    </source>
</evidence>
<dbReference type="Proteomes" id="UP000183832">
    <property type="component" value="Unassembled WGS sequence"/>
</dbReference>
<feature type="compositionally biased region" description="Acidic residues" evidence="11">
    <location>
        <begin position="19"/>
        <end position="29"/>
    </location>
</feature>
<sequence>MTEKSSVLKNSSISKEVEQLDEDSSYDSDTEIVRSPHQNVSRNVSETLAQELLEDFSSPSYRQYLEFALKLGYSERLVQLALGRLGNPTNNELLAELIKLGAQPGSNACDFGADIKGNELNEETLVNGEDLLRPIIIDGSNVAMGHGNKEIFSCRGIAICVDWFKQRGHKDITVFVPKWRKESARPDNPIKDQEILHELEKERILVYTPSRSLTNGKRMVCYDDRYILKLAVDNDGIVVSNDNYRDLLPESNEFKKVVEERILMYSFVNDRFMPPDDPLGKLGPTLDNFLKFQPKKSDQQICPYGAKKKCTYGNKCKFFHPERGLQPHKSVTERLSDFANYHLQARNNDASKKQQQQSDPSNQHDAQDMSLNLHKKLQRQLSLLNPFDPRLFPMQRYPNAPNAAHMVQGNPNSPPSHKPLSSSHSLTSGGPGQSQPQYLYEHQNVMRIASAPNSSNNWTASSANNHLPSSSASEPQINWPIADQRRRLHYHLCNIFPKKDVENAMNMFPDEANPQKICSAILNIQSMRQQ</sequence>
<feature type="region of interest" description="Disordered" evidence="11">
    <location>
        <begin position="1"/>
        <end position="29"/>
    </location>
</feature>
<comment type="similarity">
    <text evidence="2">Belongs to the ZC3H12 family.</text>
</comment>
<dbReference type="Gene3D" id="3.40.50.11980">
    <property type="match status" value="1"/>
</dbReference>
<keyword evidence="8 10" id="KW-0862">Zinc</keyword>
<dbReference type="InterPro" id="IPR021869">
    <property type="entry name" value="RNase_Zc3h12_NYN"/>
</dbReference>
<evidence type="ECO:0000256" key="7">
    <source>
        <dbReference type="ARBA" id="ARBA00022801"/>
    </source>
</evidence>
<dbReference type="GO" id="GO:0003729">
    <property type="term" value="F:mRNA binding"/>
    <property type="evidence" value="ECO:0007669"/>
    <property type="project" value="TreeGrafter"/>
</dbReference>
<keyword evidence="7" id="KW-0378">Hydrolase</keyword>
<evidence type="ECO:0000256" key="8">
    <source>
        <dbReference type="ARBA" id="ARBA00022833"/>
    </source>
</evidence>
<gene>
    <name evidence="13" type="ORF">CLUMA_CG012151</name>
</gene>
<dbReference type="InterPro" id="IPR051101">
    <property type="entry name" value="ZC3H12/N4BP1_RNase_Reg"/>
</dbReference>
<dbReference type="GO" id="GO:0008270">
    <property type="term" value="F:zinc ion binding"/>
    <property type="evidence" value="ECO:0007669"/>
    <property type="project" value="UniProtKB-KW"/>
</dbReference>
<evidence type="ECO:0000256" key="5">
    <source>
        <dbReference type="ARBA" id="ARBA00022759"/>
    </source>
</evidence>
<dbReference type="PROSITE" id="PS50103">
    <property type="entry name" value="ZF_C3H1"/>
    <property type="match status" value="1"/>
</dbReference>
<evidence type="ECO:0000256" key="1">
    <source>
        <dbReference type="ARBA" id="ARBA00001946"/>
    </source>
</evidence>
<accession>A0A1J1IH23</accession>
<dbReference type="CDD" id="cd18729">
    <property type="entry name" value="PIN_Zc3h12-like"/>
    <property type="match status" value="1"/>
</dbReference>
<dbReference type="InterPro" id="IPR040757">
    <property type="entry name" value="Regnase_1/ZC3H12_C"/>
</dbReference>
<feature type="zinc finger region" description="C3H1-type" evidence="10">
    <location>
        <begin position="296"/>
        <end position="323"/>
    </location>
</feature>
<evidence type="ECO:0000256" key="10">
    <source>
        <dbReference type="PROSITE-ProRule" id="PRU00723"/>
    </source>
</evidence>
<dbReference type="FunFam" id="3.40.50.11980:FF:000001">
    <property type="entry name" value="ZC3H12A isoform 1"/>
    <property type="match status" value="1"/>
</dbReference>
<dbReference type="OrthoDB" id="392925at2759"/>
<evidence type="ECO:0000256" key="2">
    <source>
        <dbReference type="ARBA" id="ARBA00010922"/>
    </source>
</evidence>
<comment type="cofactor">
    <cofactor evidence="1">
        <name>Mg(2+)</name>
        <dbReference type="ChEBI" id="CHEBI:18420"/>
    </cofactor>
</comment>
<evidence type="ECO:0000256" key="4">
    <source>
        <dbReference type="ARBA" id="ARBA00022723"/>
    </source>
</evidence>
<feature type="compositionally biased region" description="Low complexity" evidence="11">
    <location>
        <begin position="418"/>
        <end position="428"/>
    </location>
</feature>
<evidence type="ECO:0000313" key="14">
    <source>
        <dbReference type="Proteomes" id="UP000183832"/>
    </source>
</evidence>